<evidence type="ECO:0000259" key="2">
    <source>
        <dbReference type="PROSITE" id="PS50975"/>
    </source>
</evidence>
<dbReference type="EMBL" id="CP039268">
    <property type="protein sequence ID" value="QGU32545.1"/>
    <property type="molecule type" value="Genomic_DNA"/>
</dbReference>
<name>A0A6I6E0T2_THETI</name>
<dbReference type="Gene3D" id="3.30.470.20">
    <property type="entry name" value="ATP-grasp fold, B domain"/>
    <property type="match status" value="1"/>
</dbReference>
<dbReference type="KEGG" id="ttp:E6P07_05820"/>
<dbReference type="SUPFAM" id="SSF56059">
    <property type="entry name" value="Glutathione synthetase ATP-binding domain-like"/>
    <property type="match status" value="1"/>
</dbReference>
<proteinExistence type="predicted"/>
<dbReference type="Proteomes" id="UP000426424">
    <property type="component" value="Chromosome"/>
</dbReference>
<keyword evidence="1" id="KW-0547">Nucleotide-binding</keyword>
<reference evidence="3 4" key="1">
    <citation type="submission" date="2019-12" db="EMBL/GenBank/DDBJ databases">
        <title>The complete genome of the thermophilic, anoxygenic phototrophic gammaproteobacterium Thermochromatium tepidum.</title>
        <authorList>
            <person name="Sattley W.M."/>
            <person name="Swingley W.D."/>
            <person name="Burchell B.M."/>
            <person name="Gurbani S.A."/>
            <person name="Kujawa C.M."/>
            <person name="Nuccio D.A."/>
            <person name="Schladweiler J."/>
            <person name="Shaffer K.N."/>
            <person name="Stokes L.M."/>
            <person name="Touchman J.W."/>
            <person name="Blankenship R.E."/>
            <person name="Madigan M.T."/>
        </authorList>
    </citation>
    <scope>NUCLEOTIDE SEQUENCE [LARGE SCALE GENOMIC DNA]</scope>
    <source>
        <strain evidence="3 4">ATCC 43061</strain>
    </source>
</reference>
<dbReference type="OrthoDB" id="5297883at2"/>
<organism evidence="3 4">
    <name type="scientific">Thermochromatium tepidum ATCC 43061</name>
    <dbReference type="NCBI Taxonomy" id="316276"/>
    <lineage>
        <taxon>Bacteria</taxon>
        <taxon>Pseudomonadati</taxon>
        <taxon>Pseudomonadota</taxon>
        <taxon>Gammaproteobacteria</taxon>
        <taxon>Chromatiales</taxon>
        <taxon>Chromatiaceae</taxon>
        <taxon>Thermochromatium</taxon>
    </lineage>
</organism>
<dbReference type="AlphaFoldDB" id="A0A6I6E0T2"/>
<dbReference type="GO" id="GO:0016874">
    <property type="term" value="F:ligase activity"/>
    <property type="evidence" value="ECO:0007669"/>
    <property type="project" value="UniProtKB-KW"/>
</dbReference>
<sequence length="403" mass="44132">MGSRALQPDLLGLARWLRLALAGEDLVPYGQALLQRAAADPNDSAALLDASIILQCLGQTEAGLRLQGAALEQRRQYRIASSTSPPRLRVLALVAPGAIMANVPIECLLEGSDIELILDYGSPATLDPGEIPEHEVLFVAIGEAQANRPLLADWAVRLRDWPRPVVNDPRRILEVARDRACLRLQGQPGLRAPLTVRLDRAQLRAWAEGEGGLGPDWPLLVRPLDSHAGRGLTKVDAPEALLNLLATQSSQAFFVTPFIEYRSPDGCYRKFRVVLIDGRPFAVHLAISDHWMIHYLNAGMDESAAKRAEEAAFMADFERDFARRHAEALATIQAAFGLDYLGIDCAETSDGRLLIFEVDPAMVVHDMDPIALYPYKPAAMQRIFAAFRAFLIRAAACRAPGLG</sequence>
<dbReference type="GO" id="GO:0005524">
    <property type="term" value="F:ATP binding"/>
    <property type="evidence" value="ECO:0007669"/>
    <property type="project" value="UniProtKB-UniRule"/>
</dbReference>
<evidence type="ECO:0000313" key="3">
    <source>
        <dbReference type="EMBL" id="QGU32545.1"/>
    </source>
</evidence>
<feature type="domain" description="ATP-grasp" evidence="2">
    <location>
        <begin position="179"/>
        <end position="391"/>
    </location>
</feature>
<evidence type="ECO:0000313" key="4">
    <source>
        <dbReference type="Proteomes" id="UP000426424"/>
    </source>
</evidence>
<dbReference type="GO" id="GO:0046872">
    <property type="term" value="F:metal ion binding"/>
    <property type="evidence" value="ECO:0007669"/>
    <property type="project" value="InterPro"/>
</dbReference>
<keyword evidence="1" id="KW-0067">ATP-binding</keyword>
<accession>A0A6I6E0T2</accession>
<dbReference type="RefSeq" id="WP_153974741.1">
    <property type="nucleotide sequence ID" value="NZ_CP039268.1"/>
</dbReference>
<gene>
    <name evidence="3" type="ORF">E6P07_05820</name>
</gene>
<dbReference type="PROSITE" id="PS50975">
    <property type="entry name" value="ATP_GRASP"/>
    <property type="match status" value="1"/>
</dbReference>
<keyword evidence="4" id="KW-1185">Reference proteome</keyword>
<evidence type="ECO:0000256" key="1">
    <source>
        <dbReference type="PROSITE-ProRule" id="PRU00409"/>
    </source>
</evidence>
<keyword evidence="3" id="KW-0436">Ligase</keyword>
<dbReference type="InterPro" id="IPR011761">
    <property type="entry name" value="ATP-grasp"/>
</dbReference>
<protein>
    <submittedName>
        <fullName evidence="3">RimK family alpha-L-glutamate ligase</fullName>
    </submittedName>
</protein>